<sequence>MSIYIGKTPISSVRTSVATTTSNVPISLSINSDALENFIRFQNFRIGQFRDVTGTRFQLYHSNNILLNYNSNQLQHIPYTVFQQNIAIQSNLIVASNVNVQQIASCNLVLQMAYGIPFHIEDRNAQTIYQIGLDKTMYFSSNLGIGIFSSNALEVLGDMRVQSNITIRQSLSTSKVITNTIYGNDQVSSQIDFNETNIHLIADKTIINNPNLKGLITYDGIIQLDETTINHLETSNLKVFNNLDNLPALYIKQLNPTNFANTATGNPLHIESYFSSTNKNVPIFIVDTLGRISAGKTSASIPEPDYGYSYHIDASRYPYLSGFLQLTSCNIPQMMIDKRGYISIGSNQTNHPLQIVYEPSTSKPAIKSLIGLYQTTSNQYAYIQSYDSNNVVKFHITDTGKVLFQQDASYNSDYLLEVQKRAYIRTIETSNIKSSSFIDFMNSSLSNVEHVDTNYLYTNSGLMSNVFMYNLTVNGLDIDAFDYISKAPNYEEFRIIPDRFLFYGSNIVMNPNPYFFETEQPDLPNDNLRIYANAGPSKSINVIKTIGNNQLSQVRIANCNNAVNSVSRTTLIANGEGFTFGVINLSTTPNGQAEAFITNNSDLTARNRQLSINPDGIRVGEKIHLMKNNNLTIGFTTPSKRTLTVVGEAEIKTNAGNTSLFVNQFGNVGFGTNNPRTGLEIKASTVYIAGNLGIGTITPQYPVDVIGTMRATRVLGGLFDDIIGGSFSNITPWTYTTTSNIYYVLGNVGIGTQNPISLLHLHSCNMETRQMIEVQGYYTGSWPPVPKASTQIVTSNVLAIQTSNILTSFMPVYPSDYMTTNTTTVSSKLYGNGIYTVKSSSTESGYPAYQTFDNSTSTYWVSDSANIYRYNNTSGAYEGNTILGGISGEWIQMFSPNTFILRQYIISGPTRESGLDSSYDIVSPRDWILLGSNISFEGWNILHTVINGYVGTSNYTNIYHLNQDISYNVYAIVITKANASTRTYGQIGIANINFYEGSNQRFVPISYSNYQLIGNTSNIVTITKDNSFYQTGSYEVSMTSNYTQSPYLDLQYTFNTSSIPYTVTSTPISYIRQSSLDGIFNDQSTTSFITLSNAFINSQDVNIPLSLLFTYPQVTTPILQYSIVGPSVSSYAPSKWTVSGSSDNISWTLLDTRSNITWTPNETKTYTFASPSTYSYYRYDFYRNNTATYGPLSIQRILTYGTFHTDTSLMNYTTYPSIYNTPPASNLSQWNISGGLVIGSNYAIQNQNPTNQSILIENAIGIGTYNPKSRLHIEGVMRIIGNTSNEGRLYVGTTIGSNTGSVIHFGKTNGDISYDDTVIESYVRSGSYPTELLIFKGSNSISPTGPDRIRLRAGEIHFDVYSNDTLDRSIENTQMIIKTNGCVELSIPLVTSNLSTTTLTSLNSGIAAFKQYSYFSSSNYTLPSLPEYGCSYARIQMWGAGGGGAGGNMQGTINSAGTILGGAGGGGAGAYGEVIIPYELLFNTTLTATIGTGGAGGTAGSIGTTITTTTTSTNATSGTSGTSTTFTLTTNSSSSFSYTWAVNGGEGGKVSTTTAAGNLGAGGYPVSTTTFNSSQKGGDGGLGGTTSAGGGNGGTLIGNGYAATGGGGGAGQPATNTTTALYYSGGNSGSGAKIASYLVGSTAFAYGEKYTTSGTLIKVGESGYSITNTYTGGTGGGGGYGNTGNTGSGNIGSGLFGYAGGYPGGGGGGGASGKTIVPNTSTIVNGNGGFGGAGADGGLILTYY</sequence>
<dbReference type="Gene3D" id="2.60.120.260">
    <property type="entry name" value="Galactose-binding domain-like"/>
    <property type="match status" value="2"/>
</dbReference>
<protein>
    <submittedName>
        <fullName evidence="1">Uncharacterized protein</fullName>
    </submittedName>
</protein>
<organism evidence="1">
    <name type="scientific">viral metagenome</name>
    <dbReference type="NCBI Taxonomy" id="1070528"/>
    <lineage>
        <taxon>unclassified sequences</taxon>
        <taxon>metagenomes</taxon>
        <taxon>organismal metagenomes</taxon>
    </lineage>
</organism>
<dbReference type="EMBL" id="MN739480">
    <property type="protein sequence ID" value="QHT07254.1"/>
    <property type="molecule type" value="Genomic_DNA"/>
</dbReference>
<reference evidence="1" key="1">
    <citation type="journal article" date="2020" name="Nature">
        <title>Giant virus diversity and host interactions through global metagenomics.</title>
        <authorList>
            <person name="Schulz F."/>
            <person name="Roux S."/>
            <person name="Paez-Espino D."/>
            <person name="Jungbluth S."/>
            <person name="Walsh D.A."/>
            <person name="Denef V.J."/>
            <person name="McMahon K.D."/>
            <person name="Konstantinidis K.T."/>
            <person name="Eloe-Fadrosh E.A."/>
            <person name="Kyrpides N.C."/>
            <person name="Woyke T."/>
        </authorList>
    </citation>
    <scope>NUCLEOTIDE SEQUENCE</scope>
    <source>
        <strain evidence="1">GVMAG-M-3300021962-46</strain>
    </source>
</reference>
<proteinExistence type="predicted"/>
<accession>A0A6C0CU46</accession>
<name>A0A6C0CU46_9ZZZZ</name>
<evidence type="ECO:0000313" key="1">
    <source>
        <dbReference type="EMBL" id="QHT07254.1"/>
    </source>
</evidence>